<proteinExistence type="predicted"/>
<feature type="non-terminal residue" evidence="1">
    <location>
        <position position="1"/>
    </location>
</feature>
<gene>
    <name evidence="1" type="ORF">U9M48_002961</name>
</gene>
<dbReference type="AlphaFoldDB" id="A0AAQ3SK96"/>
<dbReference type="EMBL" id="CP144745">
    <property type="protein sequence ID" value="WVZ51858.1"/>
    <property type="molecule type" value="Genomic_DNA"/>
</dbReference>
<accession>A0AAQ3SK96</accession>
<evidence type="ECO:0000313" key="2">
    <source>
        <dbReference type="Proteomes" id="UP001341281"/>
    </source>
</evidence>
<protein>
    <submittedName>
        <fullName evidence="1">Uncharacterized protein</fullName>
    </submittedName>
</protein>
<reference evidence="1 2" key="1">
    <citation type="submission" date="2024-02" db="EMBL/GenBank/DDBJ databases">
        <title>High-quality chromosome-scale genome assembly of Pensacola bahiagrass (Paspalum notatum Flugge var. saurae).</title>
        <authorList>
            <person name="Vega J.M."/>
            <person name="Podio M."/>
            <person name="Orjuela J."/>
            <person name="Siena L.A."/>
            <person name="Pessino S.C."/>
            <person name="Combes M.C."/>
            <person name="Mariac C."/>
            <person name="Albertini E."/>
            <person name="Pupilli F."/>
            <person name="Ortiz J.P.A."/>
            <person name="Leblanc O."/>
        </authorList>
    </citation>
    <scope>NUCLEOTIDE SEQUENCE [LARGE SCALE GENOMIC DNA]</scope>
    <source>
        <strain evidence="1">R1</strain>
        <tissue evidence="1">Leaf</tissue>
    </source>
</reference>
<dbReference type="Proteomes" id="UP001341281">
    <property type="component" value="Chromosome 01"/>
</dbReference>
<keyword evidence="2" id="KW-1185">Reference proteome</keyword>
<evidence type="ECO:0000313" key="1">
    <source>
        <dbReference type="EMBL" id="WVZ51858.1"/>
    </source>
</evidence>
<organism evidence="1 2">
    <name type="scientific">Paspalum notatum var. saurae</name>
    <dbReference type="NCBI Taxonomy" id="547442"/>
    <lineage>
        <taxon>Eukaryota</taxon>
        <taxon>Viridiplantae</taxon>
        <taxon>Streptophyta</taxon>
        <taxon>Embryophyta</taxon>
        <taxon>Tracheophyta</taxon>
        <taxon>Spermatophyta</taxon>
        <taxon>Magnoliopsida</taxon>
        <taxon>Liliopsida</taxon>
        <taxon>Poales</taxon>
        <taxon>Poaceae</taxon>
        <taxon>PACMAD clade</taxon>
        <taxon>Panicoideae</taxon>
        <taxon>Andropogonodae</taxon>
        <taxon>Paspaleae</taxon>
        <taxon>Paspalinae</taxon>
        <taxon>Paspalum</taxon>
    </lineage>
</organism>
<sequence length="183" mass="21465">MRTQGISISHNDTILFIEHDLQQAKNLKIISCAFEKLSRLKINFHRSELCCYGEAKDYVEQYSLIFVVGGIGVRNLEVQNVCLLSKWLFKLINEEGISQTILKKKYLREDSWFGHLPLKIQYLLLYNIARNKNDTTSAVFRSTPLKIYFRRALVGDKLQKWEQLVTKMALVHLDDQPNFLKWN</sequence>
<name>A0AAQ3SK96_PASNO</name>